<feature type="transmembrane region" description="Helical" evidence="1">
    <location>
        <begin position="361"/>
        <end position="380"/>
    </location>
</feature>
<feature type="transmembrane region" description="Helical" evidence="1">
    <location>
        <begin position="85"/>
        <end position="103"/>
    </location>
</feature>
<dbReference type="InterPro" id="IPR013783">
    <property type="entry name" value="Ig-like_fold"/>
</dbReference>
<keyword evidence="1" id="KW-0812">Transmembrane</keyword>
<feature type="transmembrane region" description="Helical" evidence="1">
    <location>
        <begin position="269"/>
        <end position="289"/>
    </location>
</feature>
<feature type="transmembrane region" description="Helical" evidence="1">
    <location>
        <begin position="57"/>
        <end position="76"/>
    </location>
</feature>
<evidence type="ECO:0008006" key="4">
    <source>
        <dbReference type="Google" id="ProtNLM"/>
    </source>
</evidence>
<accession>A0ABN6ZUD7</accession>
<gene>
    <name evidence="2" type="ORF">PABY_21370</name>
</gene>
<keyword evidence="1" id="KW-0472">Membrane</keyword>
<feature type="transmembrane region" description="Helical" evidence="1">
    <location>
        <begin position="233"/>
        <end position="257"/>
    </location>
</feature>
<keyword evidence="3" id="KW-1185">Reference proteome</keyword>
<dbReference type="RefSeq" id="WP_338250013.1">
    <property type="nucleotide sequence ID" value="NZ_AP028907.1"/>
</dbReference>
<name>A0ABN6ZUD7_9CREN</name>
<proteinExistence type="predicted"/>
<sequence>MGRARASRRLWRLGAAGLLLAGLALPLLAIAAGAVEYHDSVLGYSGEGEPVEPLQRLGYAFATILVFIGGIAYALGRSDIAKSSWAWAVTVAVIVAWVSSYSSGLPGAAGEAMVFCPPGQFYKDVPATVVVARPGAEVSATIDWGDGSTSSCSGQGYCVASHAYSGEGLYTIRVSGTASAQCGVEVRSLGSLLEEGFSGLEADCGWSPTSWPGCIMVNAAKAVGKAFALLSDAVVWFFAHSGAGGVFEKVGLMLVTVPESAPPLLDTHVYALFLLGYAVAGLALWRAFWEFEKGLSWLDALRDVAFVLLALSLAQPVYTWAARLVNSMSIAMAQPGVLMAWMAMLLAVTALAAALPVGGAGGLAAAGALGFAGFILVALLKYLLLEAMYLLLPLVAVLWLFPGTRSVARSMTNIVVALMAWNLVLAAMVGLSARALAEPASASPLEVIGYGVALPLAMLATGPMIGGLFGAPLPGAGFFAGMWGRAAGFVATRLGVAPPQPRAALMVAPGAVVGHTEYLRPPTPAMPAPGTTVAAGGAPIAYGTAGPPSPAPARTDWLRPAAGPGQAWAGPEAVSGMVRRVEELGKGHVGYEVSGRVPGSLERRFAEEAARDAGAALEKPGPRVEEVPPATRRIKQAAKEAALGPVKAAARPLAREYRAIKQAVSEVEGGRAAKAAALGGAVAARLHAYMSNRARQFIREFSRAFEAQTGIMVPTKLKQLQSIEWQRIEERIRTGAEAGAIVGQTMYMRIKKPFERSEQIVKASSGRSSVYMYG</sequence>
<evidence type="ECO:0000256" key="1">
    <source>
        <dbReference type="SAM" id="Phobius"/>
    </source>
</evidence>
<feature type="transmembrane region" description="Helical" evidence="1">
    <location>
        <begin position="387"/>
        <end position="408"/>
    </location>
</feature>
<dbReference type="Gene3D" id="2.60.40.10">
    <property type="entry name" value="Immunoglobulins"/>
    <property type="match status" value="1"/>
</dbReference>
<dbReference type="GeneID" id="89290142"/>
<feature type="transmembrane region" description="Helical" evidence="1">
    <location>
        <begin position="304"/>
        <end position="325"/>
    </location>
</feature>
<organism evidence="2 3">
    <name type="scientific">Pyrodictium abyssi</name>
    <dbReference type="NCBI Taxonomy" id="54256"/>
    <lineage>
        <taxon>Archaea</taxon>
        <taxon>Thermoproteota</taxon>
        <taxon>Thermoprotei</taxon>
        <taxon>Desulfurococcales</taxon>
        <taxon>Pyrodictiaceae</taxon>
        <taxon>Pyrodictium</taxon>
    </lineage>
</organism>
<reference evidence="2 3" key="1">
    <citation type="submission" date="2023-09" db="EMBL/GenBank/DDBJ databases">
        <title>Pyrofollis japonicus gen. nov. sp. nov., a novel member of the family Pyrodictiaceae isolated from the Iheya North hydrothermal field.</title>
        <authorList>
            <person name="Miyazaki U."/>
            <person name="Sanari M."/>
            <person name="Tame A."/>
            <person name="Kitajima M."/>
            <person name="Okamoto A."/>
            <person name="Sawayama S."/>
            <person name="Miyazaki J."/>
            <person name="Takai K."/>
            <person name="Nakagawa S."/>
        </authorList>
    </citation>
    <scope>NUCLEOTIDE SEQUENCE [LARGE SCALE GENOMIC DNA]</scope>
    <source>
        <strain evidence="2 3">AV2</strain>
    </source>
</reference>
<dbReference type="Proteomes" id="UP001341135">
    <property type="component" value="Chromosome"/>
</dbReference>
<evidence type="ECO:0000313" key="2">
    <source>
        <dbReference type="EMBL" id="BES82570.1"/>
    </source>
</evidence>
<feature type="transmembrane region" description="Helical" evidence="1">
    <location>
        <begin position="448"/>
        <end position="470"/>
    </location>
</feature>
<keyword evidence="1" id="KW-1133">Transmembrane helix</keyword>
<dbReference type="CDD" id="cd00146">
    <property type="entry name" value="PKD"/>
    <property type="match status" value="1"/>
</dbReference>
<evidence type="ECO:0000313" key="3">
    <source>
        <dbReference type="Proteomes" id="UP001341135"/>
    </source>
</evidence>
<protein>
    <recommendedName>
        <fullName evidence="4">PKD domain-containing protein</fullName>
    </recommendedName>
</protein>
<feature type="transmembrane region" description="Helical" evidence="1">
    <location>
        <begin position="414"/>
        <end position="436"/>
    </location>
</feature>
<feature type="transmembrane region" description="Helical" evidence="1">
    <location>
        <begin position="337"/>
        <end position="355"/>
    </location>
</feature>
<dbReference type="EMBL" id="AP028907">
    <property type="protein sequence ID" value="BES82570.1"/>
    <property type="molecule type" value="Genomic_DNA"/>
</dbReference>